<keyword evidence="3" id="KW-0732">Signal</keyword>
<proteinExistence type="inferred from homology"/>
<keyword evidence="5" id="KW-0788">Thiol protease</keyword>
<protein>
    <submittedName>
        <fullName evidence="7">Lipoprotein Spr</fullName>
    </submittedName>
</protein>
<keyword evidence="4" id="KW-0378">Hydrolase</keyword>
<comment type="similarity">
    <text evidence="1">Belongs to the peptidase C40 family.</text>
</comment>
<dbReference type="GO" id="GO:0008234">
    <property type="term" value="F:cysteine-type peptidase activity"/>
    <property type="evidence" value="ECO:0007669"/>
    <property type="project" value="UniProtKB-KW"/>
</dbReference>
<dbReference type="EMBL" id="FOTO01000006">
    <property type="protein sequence ID" value="SFL78081.1"/>
    <property type="molecule type" value="Genomic_DNA"/>
</dbReference>
<dbReference type="PANTHER" id="PTHR47360:SF1">
    <property type="entry name" value="ENDOPEPTIDASE NLPC-RELATED"/>
    <property type="match status" value="1"/>
</dbReference>
<name>A0A8G2C385_DESNO</name>
<dbReference type="Gene3D" id="3.90.1720.10">
    <property type="entry name" value="endopeptidase domain like (from Nostoc punctiforme)"/>
    <property type="match status" value="1"/>
</dbReference>
<keyword evidence="7" id="KW-0449">Lipoprotein</keyword>
<evidence type="ECO:0000256" key="2">
    <source>
        <dbReference type="ARBA" id="ARBA00022670"/>
    </source>
</evidence>
<gene>
    <name evidence="7" type="ORF">SAMN05421830_106111</name>
</gene>
<accession>A0A8G2C385</accession>
<keyword evidence="8" id="KW-1185">Reference proteome</keyword>
<dbReference type="InterPro" id="IPR038765">
    <property type="entry name" value="Papain-like_cys_pep_sf"/>
</dbReference>
<dbReference type="PANTHER" id="PTHR47360">
    <property type="entry name" value="MUREIN DD-ENDOPEPTIDASE MEPS/MUREIN LD-CARBOXYPEPTIDASE"/>
    <property type="match status" value="1"/>
</dbReference>
<evidence type="ECO:0000256" key="1">
    <source>
        <dbReference type="ARBA" id="ARBA00007074"/>
    </source>
</evidence>
<feature type="domain" description="NlpC/P60" evidence="6">
    <location>
        <begin position="107"/>
        <end position="226"/>
    </location>
</feature>
<reference evidence="7 8" key="1">
    <citation type="submission" date="2016-10" db="EMBL/GenBank/DDBJ databases">
        <authorList>
            <person name="Varghese N."/>
            <person name="Submissions S."/>
        </authorList>
    </citation>
    <scope>NUCLEOTIDE SEQUENCE [LARGE SCALE GENOMIC DNA]</scope>
    <source>
        <strain evidence="7 8">DSM 1741</strain>
    </source>
</reference>
<keyword evidence="2" id="KW-0645">Protease</keyword>
<sequence length="241" mass="27284">MDFPQGGQGPRREFSALPKFALFFFVLCFLGGCSLKHMDSTSDVSAAIRDSSAYSDVCRNEADFVRHREFDYSILFSRDNDYFSTSDSEYSADSSSVTDTDEIEPVPSIGDIVLAQYEDWRGVRYRFGGTDYRGVDCSALVQAVFKDAFEMDLPRTSSEQAKLGQPVPRDQIQPGDLLYFIDRGRRHVGVAVNEHEFLHASRKKGVTLSKFDNYWNPRLKRVRRILDGEEQQVAAFPRSGG</sequence>
<dbReference type="AlphaFoldDB" id="A0A8G2C385"/>
<dbReference type="PROSITE" id="PS51935">
    <property type="entry name" value="NLPC_P60"/>
    <property type="match status" value="1"/>
</dbReference>
<evidence type="ECO:0000256" key="3">
    <source>
        <dbReference type="ARBA" id="ARBA00022729"/>
    </source>
</evidence>
<evidence type="ECO:0000256" key="5">
    <source>
        <dbReference type="ARBA" id="ARBA00022807"/>
    </source>
</evidence>
<dbReference type="Pfam" id="PF00877">
    <property type="entry name" value="NLPC_P60"/>
    <property type="match status" value="1"/>
</dbReference>
<dbReference type="SUPFAM" id="SSF54001">
    <property type="entry name" value="Cysteine proteinases"/>
    <property type="match status" value="1"/>
</dbReference>
<evidence type="ECO:0000313" key="7">
    <source>
        <dbReference type="EMBL" id="SFL78081.1"/>
    </source>
</evidence>
<dbReference type="GO" id="GO:0006508">
    <property type="term" value="P:proteolysis"/>
    <property type="evidence" value="ECO:0007669"/>
    <property type="project" value="UniProtKB-KW"/>
</dbReference>
<organism evidence="7 8">
    <name type="scientific">Desulfomicrobium norvegicum (strain DSM 1741 / NCIMB 8310)</name>
    <name type="common">Desulfovibrio baculatus (strain Norway 4)</name>
    <name type="synonym">Desulfovibrio desulfuricans (strain Norway 4)</name>
    <dbReference type="NCBI Taxonomy" id="52561"/>
    <lineage>
        <taxon>Bacteria</taxon>
        <taxon>Pseudomonadati</taxon>
        <taxon>Thermodesulfobacteriota</taxon>
        <taxon>Desulfovibrionia</taxon>
        <taxon>Desulfovibrionales</taxon>
        <taxon>Desulfomicrobiaceae</taxon>
        <taxon>Desulfomicrobium</taxon>
    </lineage>
</organism>
<dbReference type="InterPro" id="IPR000064">
    <property type="entry name" value="NLP_P60_dom"/>
</dbReference>
<dbReference type="OrthoDB" id="9807055at2"/>
<evidence type="ECO:0000259" key="6">
    <source>
        <dbReference type="PROSITE" id="PS51935"/>
    </source>
</evidence>
<dbReference type="InterPro" id="IPR052062">
    <property type="entry name" value="Murein_DD/LD_carboxypeptidase"/>
</dbReference>
<evidence type="ECO:0000313" key="8">
    <source>
        <dbReference type="Proteomes" id="UP000199581"/>
    </source>
</evidence>
<dbReference type="Proteomes" id="UP000199581">
    <property type="component" value="Unassembled WGS sequence"/>
</dbReference>
<evidence type="ECO:0000256" key="4">
    <source>
        <dbReference type="ARBA" id="ARBA00022801"/>
    </source>
</evidence>
<comment type="caution">
    <text evidence="7">The sequence shown here is derived from an EMBL/GenBank/DDBJ whole genome shotgun (WGS) entry which is preliminary data.</text>
</comment>